<evidence type="ECO:0000313" key="10">
    <source>
        <dbReference type="Proteomes" id="UP001209540"/>
    </source>
</evidence>
<dbReference type="InterPro" id="IPR001164">
    <property type="entry name" value="ArfGAP_dom"/>
</dbReference>
<keyword evidence="3" id="KW-0862">Zinc</keyword>
<evidence type="ECO:0008006" key="11">
    <source>
        <dbReference type="Google" id="ProtNLM"/>
    </source>
</evidence>
<gene>
    <name evidence="9" type="ORF">BDA99DRAFT_484798</name>
</gene>
<dbReference type="Gene3D" id="2.30.29.30">
    <property type="entry name" value="Pleckstrin-homology domain (PH domain)/Phosphotyrosine-binding domain (PTB)"/>
    <property type="match status" value="1"/>
</dbReference>
<dbReference type="Pfam" id="PF00169">
    <property type="entry name" value="PH"/>
    <property type="match status" value="1"/>
</dbReference>
<evidence type="ECO:0000259" key="7">
    <source>
        <dbReference type="PROSITE" id="PS50003"/>
    </source>
</evidence>
<dbReference type="Gene3D" id="1.10.220.150">
    <property type="entry name" value="Arf GTPase activating protein"/>
    <property type="match status" value="1"/>
</dbReference>
<dbReference type="GO" id="GO:0005096">
    <property type="term" value="F:GTPase activator activity"/>
    <property type="evidence" value="ECO:0007669"/>
    <property type="project" value="InterPro"/>
</dbReference>
<dbReference type="Proteomes" id="UP001209540">
    <property type="component" value="Unassembled WGS sequence"/>
</dbReference>
<keyword evidence="5" id="KW-0175">Coiled coil</keyword>
<dbReference type="SUPFAM" id="SSF50729">
    <property type="entry name" value="PH domain-like"/>
    <property type="match status" value="1"/>
</dbReference>
<dbReference type="PROSITE" id="PS50115">
    <property type="entry name" value="ARFGAP"/>
    <property type="match status" value="1"/>
</dbReference>
<accession>A0AAD5PBX0</accession>
<feature type="domain" description="Arf-GAP" evidence="8">
    <location>
        <begin position="522"/>
        <end position="663"/>
    </location>
</feature>
<dbReference type="Pfam" id="PF01412">
    <property type="entry name" value="ArfGap"/>
    <property type="match status" value="1"/>
</dbReference>
<dbReference type="AlphaFoldDB" id="A0AAD5PBX0"/>
<dbReference type="InterPro" id="IPR037278">
    <property type="entry name" value="ARFGAP/RecO"/>
</dbReference>
<dbReference type="SMART" id="SM00105">
    <property type="entry name" value="ArfGap"/>
    <property type="match status" value="1"/>
</dbReference>
<evidence type="ECO:0000256" key="3">
    <source>
        <dbReference type="ARBA" id="ARBA00022833"/>
    </source>
</evidence>
<dbReference type="FunFam" id="2.30.29.30:FF:000252">
    <property type="entry name" value="ARF GTPase activator (Csx2)"/>
    <property type="match status" value="1"/>
</dbReference>
<dbReference type="CDD" id="cd08204">
    <property type="entry name" value="ArfGap"/>
    <property type="match status" value="1"/>
</dbReference>
<evidence type="ECO:0000256" key="4">
    <source>
        <dbReference type="PROSITE-ProRule" id="PRU00288"/>
    </source>
</evidence>
<dbReference type="GO" id="GO:0008270">
    <property type="term" value="F:zinc ion binding"/>
    <property type="evidence" value="ECO:0007669"/>
    <property type="project" value="UniProtKB-KW"/>
</dbReference>
<keyword evidence="2 4" id="KW-0863">Zinc-finger</keyword>
<dbReference type="SMART" id="SM00233">
    <property type="entry name" value="PH"/>
    <property type="match status" value="1"/>
</dbReference>
<dbReference type="PANTHER" id="PTHR23180:SF160">
    <property type="entry name" value="ADP-RIBOSYLATION FACTOR GTPASE-ACTIVATING PROTEIN EFFECTOR PROTEIN 1"/>
    <property type="match status" value="1"/>
</dbReference>
<protein>
    <recommendedName>
        <fullName evidence="11">ArfGap-domain-containing protein</fullName>
    </recommendedName>
</protein>
<dbReference type="SUPFAM" id="SSF103657">
    <property type="entry name" value="BAR/IMD domain-like"/>
    <property type="match status" value="1"/>
</dbReference>
<evidence type="ECO:0000259" key="8">
    <source>
        <dbReference type="PROSITE" id="PS50115"/>
    </source>
</evidence>
<feature type="compositionally biased region" description="Low complexity" evidence="6">
    <location>
        <begin position="476"/>
        <end position="491"/>
    </location>
</feature>
<name>A0AAD5PBX0_9FUNG</name>
<proteinExistence type="predicted"/>
<evidence type="ECO:0000256" key="5">
    <source>
        <dbReference type="SAM" id="Coils"/>
    </source>
</evidence>
<sequence length="848" mass="95129">MLHRPLISTTTGAGTVSNSIACGERDWEDGPAFRSTISQLEAKTSTLKQSVKRVLKTATACLEANQALLRADKQFMNALRETSCTEPLFTHYLDSAWEDMTSERERLQFSMQTLLIDPLQKLYECDIKKAEQKRRQFEEESKKYYASLSKYLGGKKNETKYIAKKSRYDMIRFDYYTFLTDLHRGKKETELLYHLFSLQERQNAYYSNVAQNLEKKKQGLEHVAGLIATASREQAIVNKERLITRKVLQEALDQVSTTSTTYGGATTSTTIKEKRNSFHQNKMTTPSSETKFHGIRDLQSNLNGSDKPAHGVTWHKYWCVLRTGQLCEYSNWKRNPAAHREPLNLRFATVRMARSTDRKFCFEVITPQFRRLYQAMSQTDMDDWISTINNAIESVLNGVGSTTDFNNQDQPQQQQPQQQKRRNSMGGAFVGMTTEAKRKFYRHSVGPVKRASSGFTDFADLLPGSLYLPASFSNKESESSTESSLPSLAASGVPPVPQAKDDSNNNNKASTTTLAKKEGSIPQLLQRLYEADVSNTRCADCGSDNPEWCSLNIGILLCIECSGIHRSLGSHLSKVRSLMLDSASYTPEVINMLLALSNARSNAVWDPRIITSSSSSLTDDHNDTITTKTTIRPTSQSSRKDKVDYISAKYREKTFVRPIKNKNPQTLLLEAIEKDDLPLASHAFALGADPNVPHVASTLTLFTSTDAASSDSNSNNDDGDKLPKYISLPVLDAEGEQMPDKFLQFPVPEPFAVRYPLHFALLKRHDHDGGQGVADFIMAEFLFQNGADAFIIDPYNGYPLSELIGMGYAVDDSALMYFNQKITSRGARRVWRTSVNSTLSASPQCKKT</sequence>
<dbReference type="InterPro" id="IPR004148">
    <property type="entry name" value="BAR_dom"/>
</dbReference>
<dbReference type="PRINTS" id="PR00405">
    <property type="entry name" value="REVINTRACTNG"/>
</dbReference>
<evidence type="ECO:0000256" key="1">
    <source>
        <dbReference type="ARBA" id="ARBA00022723"/>
    </source>
</evidence>
<dbReference type="InterPro" id="IPR027267">
    <property type="entry name" value="AH/BAR_dom_sf"/>
</dbReference>
<dbReference type="InterPro" id="IPR011993">
    <property type="entry name" value="PH-like_dom_sf"/>
</dbReference>
<evidence type="ECO:0000256" key="6">
    <source>
        <dbReference type="SAM" id="MobiDB-lite"/>
    </source>
</evidence>
<keyword evidence="1" id="KW-0479">Metal-binding</keyword>
<feature type="region of interest" description="Disordered" evidence="6">
    <location>
        <begin position="399"/>
        <end position="424"/>
    </location>
</feature>
<feature type="region of interest" description="Disordered" evidence="6">
    <location>
        <begin position="476"/>
        <end position="516"/>
    </location>
</feature>
<feature type="compositionally biased region" description="Low complexity" evidence="6">
    <location>
        <begin position="408"/>
        <end position="418"/>
    </location>
</feature>
<evidence type="ECO:0000313" key="9">
    <source>
        <dbReference type="EMBL" id="KAI9256419.1"/>
    </source>
</evidence>
<feature type="coiled-coil region" evidence="5">
    <location>
        <begin position="120"/>
        <end position="147"/>
    </location>
</feature>
<keyword evidence="10" id="KW-1185">Reference proteome</keyword>
<dbReference type="EMBL" id="JAIXMP010000021">
    <property type="protein sequence ID" value="KAI9256419.1"/>
    <property type="molecule type" value="Genomic_DNA"/>
</dbReference>
<dbReference type="Gene3D" id="1.20.1270.60">
    <property type="entry name" value="Arfaptin homology (AH) domain/BAR domain"/>
    <property type="match status" value="1"/>
</dbReference>
<comment type="caution">
    <text evidence="9">The sequence shown here is derived from an EMBL/GenBank/DDBJ whole genome shotgun (WGS) entry which is preliminary data.</text>
</comment>
<dbReference type="GO" id="GO:0005737">
    <property type="term" value="C:cytoplasm"/>
    <property type="evidence" value="ECO:0007669"/>
    <property type="project" value="InterPro"/>
</dbReference>
<reference evidence="9" key="2">
    <citation type="submission" date="2023-02" db="EMBL/GenBank/DDBJ databases">
        <authorList>
            <consortium name="DOE Joint Genome Institute"/>
            <person name="Mondo S.J."/>
            <person name="Chang Y."/>
            <person name="Wang Y."/>
            <person name="Ahrendt S."/>
            <person name="Andreopoulos W."/>
            <person name="Barry K."/>
            <person name="Beard J."/>
            <person name="Benny G.L."/>
            <person name="Blankenship S."/>
            <person name="Bonito G."/>
            <person name="Cuomo C."/>
            <person name="Desiro A."/>
            <person name="Gervers K.A."/>
            <person name="Hundley H."/>
            <person name="Kuo A."/>
            <person name="LaButti K."/>
            <person name="Lang B.F."/>
            <person name="Lipzen A."/>
            <person name="O'Donnell K."/>
            <person name="Pangilinan J."/>
            <person name="Reynolds N."/>
            <person name="Sandor L."/>
            <person name="Smith M.W."/>
            <person name="Tsang A."/>
            <person name="Grigoriev I.V."/>
            <person name="Stajich J.E."/>
            <person name="Spatafora J.W."/>
        </authorList>
    </citation>
    <scope>NUCLEOTIDE SEQUENCE</scope>
    <source>
        <strain evidence="9">RSA 2281</strain>
    </source>
</reference>
<dbReference type="Pfam" id="PF16746">
    <property type="entry name" value="BAR_3"/>
    <property type="match status" value="1"/>
</dbReference>
<dbReference type="SUPFAM" id="SSF57863">
    <property type="entry name" value="ArfGap/RecO-like zinc finger"/>
    <property type="match status" value="1"/>
</dbReference>
<dbReference type="InterPro" id="IPR045258">
    <property type="entry name" value="ACAP1/2/3-like"/>
</dbReference>
<organism evidence="9 10">
    <name type="scientific">Phascolomyces articulosus</name>
    <dbReference type="NCBI Taxonomy" id="60185"/>
    <lineage>
        <taxon>Eukaryota</taxon>
        <taxon>Fungi</taxon>
        <taxon>Fungi incertae sedis</taxon>
        <taxon>Mucoromycota</taxon>
        <taxon>Mucoromycotina</taxon>
        <taxon>Mucoromycetes</taxon>
        <taxon>Mucorales</taxon>
        <taxon>Lichtheimiaceae</taxon>
        <taxon>Phascolomyces</taxon>
    </lineage>
</organism>
<evidence type="ECO:0000256" key="2">
    <source>
        <dbReference type="ARBA" id="ARBA00022771"/>
    </source>
</evidence>
<dbReference type="PROSITE" id="PS50003">
    <property type="entry name" value="PH_DOMAIN"/>
    <property type="match status" value="1"/>
</dbReference>
<feature type="domain" description="PH" evidence="7">
    <location>
        <begin position="289"/>
        <end position="393"/>
    </location>
</feature>
<dbReference type="InterPro" id="IPR001849">
    <property type="entry name" value="PH_domain"/>
</dbReference>
<dbReference type="InterPro" id="IPR038508">
    <property type="entry name" value="ArfGAP_dom_sf"/>
</dbReference>
<reference evidence="9" key="1">
    <citation type="journal article" date="2022" name="IScience">
        <title>Evolution of zygomycete secretomes and the origins of terrestrial fungal ecologies.</title>
        <authorList>
            <person name="Chang Y."/>
            <person name="Wang Y."/>
            <person name="Mondo S."/>
            <person name="Ahrendt S."/>
            <person name="Andreopoulos W."/>
            <person name="Barry K."/>
            <person name="Beard J."/>
            <person name="Benny G.L."/>
            <person name="Blankenship S."/>
            <person name="Bonito G."/>
            <person name="Cuomo C."/>
            <person name="Desiro A."/>
            <person name="Gervers K.A."/>
            <person name="Hundley H."/>
            <person name="Kuo A."/>
            <person name="LaButti K."/>
            <person name="Lang B.F."/>
            <person name="Lipzen A."/>
            <person name="O'Donnell K."/>
            <person name="Pangilinan J."/>
            <person name="Reynolds N."/>
            <person name="Sandor L."/>
            <person name="Smith M.E."/>
            <person name="Tsang A."/>
            <person name="Grigoriev I.V."/>
            <person name="Stajich J.E."/>
            <person name="Spatafora J.W."/>
        </authorList>
    </citation>
    <scope>NUCLEOTIDE SEQUENCE</scope>
    <source>
        <strain evidence="9">RSA 2281</strain>
    </source>
</reference>
<dbReference type="PANTHER" id="PTHR23180">
    <property type="entry name" value="CENTAURIN/ARF"/>
    <property type="match status" value="1"/>
</dbReference>
<feature type="compositionally biased region" description="Polar residues" evidence="6">
    <location>
        <begin position="504"/>
        <end position="514"/>
    </location>
</feature>